<evidence type="ECO:0000256" key="4">
    <source>
        <dbReference type="ARBA" id="ARBA00022679"/>
    </source>
</evidence>
<evidence type="ECO:0000313" key="10">
    <source>
        <dbReference type="Proteomes" id="UP000266292"/>
    </source>
</evidence>
<keyword evidence="3" id="KW-0597">Phosphoprotein</keyword>
<accession>A0A1X9YRK9</accession>
<feature type="domain" description="Histidine kinase" evidence="7">
    <location>
        <begin position="145"/>
        <end position="362"/>
    </location>
</feature>
<dbReference type="InterPro" id="IPR035965">
    <property type="entry name" value="PAS-like_dom_sf"/>
</dbReference>
<dbReference type="KEGG" id="pact:CA264_08495"/>
<dbReference type="InterPro" id="IPR000014">
    <property type="entry name" value="PAS"/>
</dbReference>
<dbReference type="SUPFAM" id="SSF47384">
    <property type="entry name" value="Homodimeric domain of signal transducing histidine kinase"/>
    <property type="match status" value="1"/>
</dbReference>
<protein>
    <recommendedName>
        <fullName evidence="2">histidine kinase</fullName>
        <ecNumber evidence="2">2.7.13.3</ecNumber>
    </recommendedName>
</protein>
<sequence length="362" mass="41217">MKDRNSPDISFIEQVAERFGQVYFSFDTSTKTFRHISPGFEQVLGISSESIKASPHSFVNYVHEEDIDFLAHKYTSLLLSHEEEQVEFRVVLGNQEVRWLCVSAVMVQEGDQQLIAGLAEDITEYKEYIRNIMKYNNKKNSTLEILSHDLAAPFANIQGMINAIEEQIQAGEADIQQLLNFIKQDALRGSDMIRDFVDHEFLESSQVVLHKERVDLCNKLAIMMDNYRERQSRLAKSFHLVLPERPVFLYLDMMKFLQVMNNLVSNAIKFTPDNGNITVSVQEEEGHVLVTVADTGIGIPAKVQPHLFERFTVARRAGLRGEKATGLGMSIIKTIVELHKGEITFQSQEGVGTTFYIKLPKE</sequence>
<evidence type="ECO:0000256" key="6">
    <source>
        <dbReference type="ARBA" id="ARBA00023012"/>
    </source>
</evidence>
<name>A0A1X9YRK9_9BACT</name>
<comment type="catalytic activity">
    <reaction evidence="1">
        <text>ATP + protein L-histidine = ADP + protein N-phospho-L-histidine.</text>
        <dbReference type="EC" id="2.7.13.3"/>
    </reaction>
</comment>
<dbReference type="InterPro" id="IPR013655">
    <property type="entry name" value="PAS_fold_3"/>
</dbReference>
<dbReference type="Pfam" id="PF02518">
    <property type="entry name" value="HATPase_c"/>
    <property type="match status" value="1"/>
</dbReference>
<dbReference type="AlphaFoldDB" id="A0A1X9YRK9"/>
<dbReference type="Gene3D" id="3.30.565.10">
    <property type="entry name" value="Histidine kinase-like ATPase, C-terminal domain"/>
    <property type="match status" value="1"/>
</dbReference>
<dbReference type="GO" id="GO:0000155">
    <property type="term" value="F:phosphorelay sensor kinase activity"/>
    <property type="evidence" value="ECO:0007669"/>
    <property type="project" value="InterPro"/>
</dbReference>
<organism evidence="9 10">
    <name type="scientific">Pontibacter actiniarum</name>
    <dbReference type="NCBI Taxonomy" id="323450"/>
    <lineage>
        <taxon>Bacteria</taxon>
        <taxon>Pseudomonadati</taxon>
        <taxon>Bacteroidota</taxon>
        <taxon>Cytophagia</taxon>
        <taxon>Cytophagales</taxon>
        <taxon>Hymenobacteraceae</taxon>
        <taxon>Pontibacter</taxon>
    </lineage>
</organism>
<dbReference type="PROSITE" id="PS50113">
    <property type="entry name" value="PAC"/>
    <property type="match status" value="1"/>
</dbReference>
<dbReference type="RefSeq" id="WP_025606330.1">
    <property type="nucleotide sequence ID" value="NZ_CP021235.1"/>
</dbReference>
<keyword evidence="10" id="KW-1185">Reference proteome</keyword>
<dbReference type="SUPFAM" id="SSF55874">
    <property type="entry name" value="ATPase domain of HSP90 chaperone/DNA topoisomerase II/histidine kinase"/>
    <property type="match status" value="1"/>
</dbReference>
<dbReference type="InterPro" id="IPR003594">
    <property type="entry name" value="HATPase_dom"/>
</dbReference>
<feature type="domain" description="PAC" evidence="8">
    <location>
        <begin position="84"/>
        <end position="134"/>
    </location>
</feature>
<evidence type="ECO:0000313" key="9">
    <source>
        <dbReference type="EMBL" id="ARS35474.1"/>
    </source>
</evidence>
<evidence type="ECO:0000256" key="1">
    <source>
        <dbReference type="ARBA" id="ARBA00000085"/>
    </source>
</evidence>
<dbReference type="InterPro" id="IPR036890">
    <property type="entry name" value="HATPase_C_sf"/>
</dbReference>
<dbReference type="Gene3D" id="3.30.450.20">
    <property type="entry name" value="PAS domain"/>
    <property type="match status" value="1"/>
</dbReference>
<proteinExistence type="predicted"/>
<keyword evidence="6" id="KW-0902">Two-component regulatory system</keyword>
<dbReference type="EMBL" id="CP021235">
    <property type="protein sequence ID" value="ARS35474.1"/>
    <property type="molecule type" value="Genomic_DNA"/>
</dbReference>
<dbReference type="PANTHER" id="PTHR43711">
    <property type="entry name" value="TWO-COMPONENT HISTIDINE KINASE"/>
    <property type="match status" value="1"/>
</dbReference>
<dbReference type="PANTHER" id="PTHR43711:SF31">
    <property type="entry name" value="HISTIDINE KINASE"/>
    <property type="match status" value="1"/>
</dbReference>
<dbReference type="InterPro" id="IPR050736">
    <property type="entry name" value="Sensor_HK_Regulatory"/>
</dbReference>
<dbReference type="EC" id="2.7.13.3" evidence="2"/>
<dbReference type="NCBIfam" id="TIGR00229">
    <property type="entry name" value="sensory_box"/>
    <property type="match status" value="1"/>
</dbReference>
<dbReference type="FunFam" id="3.30.565.10:FF:000006">
    <property type="entry name" value="Sensor histidine kinase WalK"/>
    <property type="match status" value="1"/>
</dbReference>
<evidence type="ECO:0000256" key="2">
    <source>
        <dbReference type="ARBA" id="ARBA00012438"/>
    </source>
</evidence>
<gene>
    <name evidence="9" type="ORF">CA264_08495</name>
</gene>
<keyword evidence="5 9" id="KW-0418">Kinase</keyword>
<dbReference type="CDD" id="cd00130">
    <property type="entry name" value="PAS"/>
    <property type="match status" value="1"/>
</dbReference>
<dbReference type="InterPro" id="IPR036097">
    <property type="entry name" value="HisK_dim/P_sf"/>
</dbReference>
<evidence type="ECO:0000259" key="8">
    <source>
        <dbReference type="PROSITE" id="PS50113"/>
    </source>
</evidence>
<dbReference type="CDD" id="cd16922">
    <property type="entry name" value="HATPase_EvgS-ArcB-TorS-like"/>
    <property type="match status" value="1"/>
</dbReference>
<dbReference type="OrthoDB" id="9757990at2"/>
<dbReference type="InterPro" id="IPR004358">
    <property type="entry name" value="Sig_transdc_His_kin-like_C"/>
</dbReference>
<dbReference type="Pfam" id="PF08447">
    <property type="entry name" value="PAS_3"/>
    <property type="match status" value="1"/>
</dbReference>
<dbReference type="PROSITE" id="PS50109">
    <property type="entry name" value="HIS_KIN"/>
    <property type="match status" value="1"/>
</dbReference>
<dbReference type="InterPro" id="IPR003661">
    <property type="entry name" value="HisK_dim/P_dom"/>
</dbReference>
<dbReference type="Proteomes" id="UP000266292">
    <property type="component" value="Chromosome"/>
</dbReference>
<keyword evidence="4" id="KW-0808">Transferase</keyword>
<dbReference type="STRING" id="709015.GCA_000472485_01710"/>
<dbReference type="SMART" id="SM00387">
    <property type="entry name" value="HATPase_c"/>
    <property type="match status" value="1"/>
</dbReference>
<dbReference type="PRINTS" id="PR00344">
    <property type="entry name" value="BCTRLSENSOR"/>
</dbReference>
<evidence type="ECO:0000256" key="5">
    <source>
        <dbReference type="ARBA" id="ARBA00022777"/>
    </source>
</evidence>
<reference evidence="10" key="1">
    <citation type="submission" date="2017-05" db="EMBL/GenBank/DDBJ databases">
        <authorList>
            <person name="Ray J."/>
            <person name="Price M."/>
            <person name="Deutschbauer A."/>
        </authorList>
    </citation>
    <scope>NUCLEOTIDE SEQUENCE [LARGE SCALE GENOMIC DNA]</scope>
    <source>
        <strain evidence="10">DSM 19842</strain>
    </source>
</reference>
<dbReference type="InterPro" id="IPR000700">
    <property type="entry name" value="PAS-assoc_C"/>
</dbReference>
<dbReference type="InterPro" id="IPR005467">
    <property type="entry name" value="His_kinase_dom"/>
</dbReference>
<dbReference type="SUPFAM" id="SSF55785">
    <property type="entry name" value="PYP-like sensor domain (PAS domain)"/>
    <property type="match status" value="1"/>
</dbReference>
<dbReference type="Gene3D" id="1.10.287.130">
    <property type="match status" value="1"/>
</dbReference>
<dbReference type="CDD" id="cd00082">
    <property type="entry name" value="HisKA"/>
    <property type="match status" value="1"/>
</dbReference>
<evidence type="ECO:0000256" key="3">
    <source>
        <dbReference type="ARBA" id="ARBA00022553"/>
    </source>
</evidence>
<evidence type="ECO:0000259" key="7">
    <source>
        <dbReference type="PROSITE" id="PS50109"/>
    </source>
</evidence>